<dbReference type="InterPro" id="IPR036875">
    <property type="entry name" value="Znf_CCHC_sf"/>
</dbReference>
<gene>
    <name evidence="4" type="ORF">AAHA92_06789</name>
</gene>
<comment type="caution">
    <text evidence="4">The sequence shown here is derived from an EMBL/GenBank/DDBJ whole genome shotgun (WGS) entry which is preliminary data.</text>
</comment>
<reference evidence="4 5" key="1">
    <citation type="submission" date="2024-06" db="EMBL/GenBank/DDBJ databases">
        <title>A chromosome level genome sequence of Diviner's sage (Salvia divinorum).</title>
        <authorList>
            <person name="Ford S.A."/>
            <person name="Ro D.-K."/>
            <person name="Ness R.W."/>
            <person name="Phillips M.A."/>
        </authorList>
    </citation>
    <scope>NUCLEOTIDE SEQUENCE [LARGE SCALE GENOMIC DNA]</scope>
    <source>
        <strain evidence="4">SAF-2024a</strain>
        <tissue evidence="4">Leaf</tissue>
    </source>
</reference>
<evidence type="ECO:0000256" key="2">
    <source>
        <dbReference type="SAM" id="MobiDB-lite"/>
    </source>
</evidence>
<organism evidence="4 5">
    <name type="scientific">Salvia divinorum</name>
    <name type="common">Maria pastora</name>
    <name type="synonym">Diviner's sage</name>
    <dbReference type="NCBI Taxonomy" id="28513"/>
    <lineage>
        <taxon>Eukaryota</taxon>
        <taxon>Viridiplantae</taxon>
        <taxon>Streptophyta</taxon>
        <taxon>Embryophyta</taxon>
        <taxon>Tracheophyta</taxon>
        <taxon>Spermatophyta</taxon>
        <taxon>Magnoliopsida</taxon>
        <taxon>eudicotyledons</taxon>
        <taxon>Gunneridae</taxon>
        <taxon>Pentapetalae</taxon>
        <taxon>asterids</taxon>
        <taxon>lamiids</taxon>
        <taxon>Lamiales</taxon>
        <taxon>Lamiaceae</taxon>
        <taxon>Nepetoideae</taxon>
        <taxon>Mentheae</taxon>
        <taxon>Salviinae</taxon>
        <taxon>Salvia</taxon>
        <taxon>Salvia subgen. Calosphace</taxon>
    </lineage>
</organism>
<accession>A0ABD1IAU1</accession>
<keyword evidence="1" id="KW-0862">Zinc</keyword>
<dbReference type="EMBL" id="JBEAFC010000003">
    <property type="protein sequence ID" value="KAL1564446.1"/>
    <property type="molecule type" value="Genomic_DNA"/>
</dbReference>
<evidence type="ECO:0000259" key="3">
    <source>
        <dbReference type="PROSITE" id="PS50158"/>
    </source>
</evidence>
<keyword evidence="5" id="KW-1185">Reference proteome</keyword>
<dbReference type="PROSITE" id="PS50158">
    <property type="entry name" value="ZF_CCHC"/>
    <property type="match status" value="1"/>
</dbReference>
<evidence type="ECO:0000313" key="5">
    <source>
        <dbReference type="Proteomes" id="UP001567538"/>
    </source>
</evidence>
<dbReference type="GO" id="GO:0008270">
    <property type="term" value="F:zinc ion binding"/>
    <property type="evidence" value="ECO:0007669"/>
    <property type="project" value="UniProtKB-KW"/>
</dbReference>
<keyword evidence="1" id="KW-0479">Metal-binding</keyword>
<dbReference type="Gene3D" id="4.10.60.10">
    <property type="entry name" value="Zinc finger, CCHC-type"/>
    <property type="match status" value="1"/>
</dbReference>
<feature type="region of interest" description="Disordered" evidence="2">
    <location>
        <begin position="20"/>
        <end position="54"/>
    </location>
</feature>
<dbReference type="SUPFAM" id="SSF57756">
    <property type="entry name" value="Retrovirus zinc finger-like domains"/>
    <property type="match status" value="1"/>
</dbReference>
<dbReference type="Proteomes" id="UP001567538">
    <property type="component" value="Unassembled WGS sequence"/>
</dbReference>
<proteinExistence type="predicted"/>
<dbReference type="InterPro" id="IPR001878">
    <property type="entry name" value="Znf_CCHC"/>
</dbReference>
<keyword evidence="1" id="KW-0863">Zinc-finger</keyword>
<dbReference type="AlphaFoldDB" id="A0ABD1IAU1"/>
<name>A0ABD1IAU1_SALDI</name>
<evidence type="ECO:0000313" key="4">
    <source>
        <dbReference type="EMBL" id="KAL1564446.1"/>
    </source>
</evidence>
<sequence>MSRKGLMAEYTCQLCGEKGHNKKRCPQGIQLGKPKGPTIRKKRNRDEKQPKCMLCHQPGHNRASYLSVVANMYADPATSEVVASSSVPPKKKT</sequence>
<evidence type="ECO:0000256" key="1">
    <source>
        <dbReference type="PROSITE-ProRule" id="PRU00047"/>
    </source>
</evidence>
<feature type="domain" description="CCHC-type" evidence="3">
    <location>
        <begin position="12"/>
        <end position="27"/>
    </location>
</feature>
<protein>
    <recommendedName>
        <fullName evidence="3">CCHC-type domain-containing protein</fullName>
    </recommendedName>
</protein>